<evidence type="ECO:0000313" key="11">
    <source>
        <dbReference type="Proteomes" id="UP001056323"/>
    </source>
</evidence>
<proteinExistence type="inferred from homology"/>
<accession>A0AAE9L6Q3</accession>
<dbReference type="InterPro" id="IPR006665">
    <property type="entry name" value="OmpA-like"/>
</dbReference>
<dbReference type="InterPro" id="IPR050330">
    <property type="entry name" value="Bact_OuterMem_StrucFunc"/>
</dbReference>
<protein>
    <recommendedName>
        <fullName evidence="8">Peptidoglycan-associated lipoprotein</fullName>
        <shortName evidence="8">PAL</shortName>
    </recommendedName>
</protein>
<dbReference type="InterPro" id="IPR014169">
    <property type="entry name" value="Pal_lipo_C"/>
</dbReference>
<dbReference type="EMBL" id="CP097751">
    <property type="protein sequence ID" value="URJ27551.1"/>
    <property type="molecule type" value="Genomic_DNA"/>
</dbReference>
<dbReference type="InterPro" id="IPR036737">
    <property type="entry name" value="OmpA-like_sf"/>
</dbReference>
<comment type="subunit">
    <text evidence="8">The Tol-Pal system is composed of five core proteins: the inner membrane proteins TolA, TolQ and TolR, the periplasmic protein TolB and the outer membrane protein Pal. They form a network linking the inner and outer membranes and the peptidoglycan layer.</text>
</comment>
<evidence type="ECO:0000256" key="4">
    <source>
        <dbReference type="ARBA" id="ARBA00023139"/>
    </source>
</evidence>
<organism evidence="10 11">
    <name type="scientific">Candidatus Blochmanniella camponoti</name>
    <dbReference type="NCBI Taxonomy" id="108080"/>
    <lineage>
        <taxon>Bacteria</taxon>
        <taxon>Pseudomonadati</taxon>
        <taxon>Pseudomonadota</taxon>
        <taxon>Gammaproteobacteria</taxon>
        <taxon>Enterobacterales</taxon>
        <taxon>Enterobacteriaceae</taxon>
        <taxon>ant endosymbionts</taxon>
        <taxon>Candidatus Blochmanniella</taxon>
    </lineage>
</organism>
<dbReference type="SUPFAM" id="SSF103088">
    <property type="entry name" value="OmpA-like"/>
    <property type="match status" value="1"/>
</dbReference>
<dbReference type="GO" id="GO:0051301">
    <property type="term" value="P:cell division"/>
    <property type="evidence" value="ECO:0007669"/>
    <property type="project" value="UniProtKB-UniRule"/>
</dbReference>
<feature type="domain" description="OmpA-like" evidence="9">
    <location>
        <begin position="61"/>
        <end position="175"/>
    </location>
</feature>
<evidence type="ECO:0000256" key="6">
    <source>
        <dbReference type="ARBA" id="ARBA00023288"/>
    </source>
</evidence>
<dbReference type="InterPro" id="IPR006664">
    <property type="entry name" value="OMP_bac"/>
</dbReference>
<gene>
    <name evidence="8 10" type="primary">pal</name>
    <name evidence="10" type="ORF">M9394_00015</name>
</gene>
<keyword evidence="4 8" id="KW-0564">Palmitate</keyword>
<dbReference type="PROSITE" id="PS51123">
    <property type="entry name" value="OMPA_2"/>
    <property type="match status" value="1"/>
</dbReference>
<dbReference type="InterPro" id="IPR039001">
    <property type="entry name" value="Pal"/>
</dbReference>
<keyword evidence="1 8" id="KW-0132">Cell division</keyword>
<dbReference type="HAMAP" id="MF_02204">
    <property type="entry name" value="Pal"/>
    <property type="match status" value="1"/>
</dbReference>
<dbReference type="CDD" id="cd07185">
    <property type="entry name" value="OmpA_C-like"/>
    <property type="match status" value="1"/>
</dbReference>
<reference evidence="10" key="1">
    <citation type="submission" date="2022-05" db="EMBL/GenBank/DDBJ databases">
        <title>Impact of host demography and evolutionary history on endosymbiont molecular evolution: a test in carpenter ants (Genus Camponotus) and their Blochmannia endosymbionts.</title>
        <authorList>
            <person name="Manthey J.D."/>
            <person name="Giron J.C."/>
            <person name="Hruska J.P."/>
        </authorList>
    </citation>
    <scope>NUCLEOTIDE SEQUENCE</scope>
    <source>
        <strain evidence="10">C-049</strain>
    </source>
</reference>
<evidence type="ECO:0000256" key="7">
    <source>
        <dbReference type="ARBA" id="ARBA00023306"/>
    </source>
</evidence>
<dbReference type="PROSITE" id="PS01068">
    <property type="entry name" value="OMPA_1"/>
    <property type="match status" value="1"/>
</dbReference>
<keyword evidence="2 8" id="KW-0732">Signal</keyword>
<dbReference type="InterPro" id="IPR006690">
    <property type="entry name" value="OMPA-like_CS"/>
</dbReference>
<evidence type="ECO:0000256" key="5">
    <source>
        <dbReference type="ARBA" id="ARBA00023237"/>
    </source>
</evidence>
<dbReference type="PANTHER" id="PTHR30329:SF21">
    <property type="entry name" value="LIPOPROTEIN YIAD-RELATED"/>
    <property type="match status" value="1"/>
</dbReference>
<dbReference type="RefSeq" id="WP_250249999.1">
    <property type="nucleotide sequence ID" value="NZ_CP097751.1"/>
</dbReference>
<comment type="similarity">
    <text evidence="8">Belongs to the Pal lipoprotein family.</text>
</comment>
<keyword evidence="5 8" id="KW-0998">Cell outer membrane</keyword>
<evidence type="ECO:0000256" key="1">
    <source>
        <dbReference type="ARBA" id="ARBA00022618"/>
    </source>
</evidence>
<comment type="function">
    <text evidence="8">Part of the Tol-Pal system, which plays a role in outer membrane invagination during cell division and is important for maintaining outer membrane integrity.</text>
</comment>
<evidence type="ECO:0000259" key="9">
    <source>
        <dbReference type="PROSITE" id="PS51123"/>
    </source>
</evidence>
<evidence type="ECO:0000256" key="3">
    <source>
        <dbReference type="ARBA" id="ARBA00023136"/>
    </source>
</evidence>
<dbReference type="GO" id="GO:0009279">
    <property type="term" value="C:cell outer membrane"/>
    <property type="evidence" value="ECO:0007669"/>
    <property type="project" value="UniProtKB-SubCell"/>
</dbReference>
<keyword evidence="7 8" id="KW-0131">Cell cycle</keyword>
<dbReference type="PROSITE" id="PS51257">
    <property type="entry name" value="PROKAR_LIPOPROTEIN"/>
    <property type="match status" value="1"/>
</dbReference>
<dbReference type="NCBIfam" id="TIGR02802">
    <property type="entry name" value="Pal_lipo"/>
    <property type="match status" value="1"/>
</dbReference>
<evidence type="ECO:0000256" key="8">
    <source>
        <dbReference type="HAMAP-Rule" id="MF_02204"/>
    </source>
</evidence>
<keyword evidence="6 8" id="KW-0449">Lipoprotein</keyword>
<dbReference type="AlphaFoldDB" id="A0AAE9L6Q3"/>
<evidence type="ECO:0000313" key="10">
    <source>
        <dbReference type="EMBL" id="URJ27551.1"/>
    </source>
</evidence>
<keyword evidence="3 8" id="KW-0472">Membrane</keyword>
<name>A0AAE9L6Q3_9ENTR</name>
<evidence type="ECO:0000256" key="2">
    <source>
        <dbReference type="ARBA" id="ARBA00022729"/>
    </source>
</evidence>
<dbReference type="Gene3D" id="3.30.1330.60">
    <property type="entry name" value="OmpA-like domain"/>
    <property type="match status" value="1"/>
</dbReference>
<comment type="subcellular location">
    <subcellularLocation>
        <location evidence="8">Cell outer membrane</location>
        <topology evidence="8">Lipid-anchor</topology>
    </subcellularLocation>
</comment>
<dbReference type="KEGG" id="bhb:M9394_00015"/>
<dbReference type="Pfam" id="PF00691">
    <property type="entry name" value="OmpA"/>
    <property type="match status" value="1"/>
</dbReference>
<sequence>MKPNNFFKQLIFAISVSVVLTACSSLSQYDTATPNQKNIELNHFKHLSTKNNRVVDEQIQLKTQELKSNNVIYFPLDQYDIPSNFFYSLNIHANFLYNNPLQHIKIEGHADERGTPEYNIALGERRANSVKSYLQSKGVLSEQMLTISYGKEKPAVLGQNEEAYSKNRRVVLIYK</sequence>
<dbReference type="PRINTS" id="PR01021">
    <property type="entry name" value="OMPADOMAIN"/>
</dbReference>
<dbReference type="PANTHER" id="PTHR30329">
    <property type="entry name" value="STATOR ELEMENT OF FLAGELLAR MOTOR COMPLEX"/>
    <property type="match status" value="1"/>
</dbReference>
<dbReference type="Proteomes" id="UP001056323">
    <property type="component" value="Chromosome"/>
</dbReference>